<dbReference type="InterPro" id="IPR016024">
    <property type="entry name" value="ARM-type_fold"/>
</dbReference>
<dbReference type="PANTHER" id="PTHR12697">
    <property type="entry name" value="PBS LYASE HEAT-LIKE PROTEIN"/>
    <property type="match status" value="1"/>
</dbReference>
<evidence type="ECO:0008006" key="3">
    <source>
        <dbReference type="Google" id="ProtNLM"/>
    </source>
</evidence>
<dbReference type="PANTHER" id="PTHR12697:SF5">
    <property type="entry name" value="DEOXYHYPUSINE HYDROXYLASE"/>
    <property type="match status" value="1"/>
</dbReference>
<dbReference type="Pfam" id="PF13646">
    <property type="entry name" value="HEAT_2"/>
    <property type="match status" value="1"/>
</dbReference>
<dbReference type="Gene3D" id="1.25.10.10">
    <property type="entry name" value="Leucine-rich Repeat Variant"/>
    <property type="match status" value="4"/>
</dbReference>
<protein>
    <recommendedName>
        <fullName evidence="3">HEAT repeat domain-containing protein</fullName>
    </recommendedName>
</protein>
<dbReference type="AlphaFoldDB" id="A0A918NMB5"/>
<dbReference type="SUPFAM" id="SSF48371">
    <property type="entry name" value="ARM repeat"/>
    <property type="match status" value="1"/>
</dbReference>
<accession>A0A918NMB5</accession>
<reference evidence="1" key="1">
    <citation type="journal article" date="2014" name="Int. J. Syst. Evol. Microbiol.">
        <title>Complete genome sequence of Corynebacterium casei LMG S-19264T (=DSM 44701T), isolated from a smear-ripened cheese.</title>
        <authorList>
            <consortium name="US DOE Joint Genome Institute (JGI-PGF)"/>
            <person name="Walter F."/>
            <person name="Albersmeier A."/>
            <person name="Kalinowski J."/>
            <person name="Ruckert C."/>
        </authorList>
    </citation>
    <scope>NUCLEOTIDE SEQUENCE</scope>
    <source>
        <strain evidence="1">JCM 4956</strain>
    </source>
</reference>
<dbReference type="Proteomes" id="UP000645555">
    <property type="component" value="Unassembled WGS sequence"/>
</dbReference>
<name>A0A918NMB5_9ACTN</name>
<dbReference type="SMART" id="SM00567">
    <property type="entry name" value="EZ_HEAT"/>
    <property type="match status" value="7"/>
</dbReference>
<dbReference type="GO" id="GO:0016491">
    <property type="term" value="F:oxidoreductase activity"/>
    <property type="evidence" value="ECO:0007669"/>
    <property type="project" value="TreeGrafter"/>
</dbReference>
<evidence type="ECO:0000313" key="2">
    <source>
        <dbReference type="Proteomes" id="UP000645555"/>
    </source>
</evidence>
<keyword evidence="2" id="KW-1185">Reference proteome</keyword>
<organism evidence="1 2">
    <name type="scientific">Streptomyces fructofermentans</name>
    <dbReference type="NCBI Taxonomy" id="152141"/>
    <lineage>
        <taxon>Bacteria</taxon>
        <taxon>Bacillati</taxon>
        <taxon>Actinomycetota</taxon>
        <taxon>Actinomycetes</taxon>
        <taxon>Kitasatosporales</taxon>
        <taxon>Streptomycetaceae</taxon>
        <taxon>Streptomyces</taxon>
    </lineage>
</organism>
<proteinExistence type="predicted"/>
<comment type="caution">
    <text evidence="1">The sequence shown here is derived from an EMBL/GenBank/DDBJ whole genome shotgun (WGS) entry which is preliminary data.</text>
</comment>
<sequence>MGPTHQIAFFLRELEGADTGRRAAAAKGLGRLGRPEHASVLVRASVDPAPEVRAAAALGLGRLGVPEAGERVLHVLMADADPRVRREASLAANRLRSDSDSFVRACALLLRDPDHHLRINALVGLARLRVPGDVPALVALLGDPEGAVWGRAWSLIHVLRDDPAVRDEVIRTAREGDGAARVRVLELLPGWCSERLVDSLLTGLCDPSAEVRIAVARRMSDMEAPGVGQALAARLHAERDAAVAARLLGVLGHRGDRRVVDPALRWLRDPVAGPDAARALGAVDTGPAVDRLRAAVTDTTMPGPTRAAAAAAVGLCGRWDAVWLLLPLLRDPAAEVRAGAVDGLGTLVHNGLRPWERRPVARALVARLTGDTDTVWRTGHALAGLAEALPALRRLSDDASAGEVRAVALSLLAPEDRDSPGDGAEDDVRRLVRGLDDGHELVRYHAALGLERWLARCGTPMADRAAVHDRLTDLARDPSPRLRQAATAALRALADCRSD</sequence>
<reference evidence="1" key="2">
    <citation type="submission" date="2020-09" db="EMBL/GenBank/DDBJ databases">
        <authorList>
            <person name="Sun Q."/>
            <person name="Ohkuma M."/>
        </authorList>
    </citation>
    <scope>NUCLEOTIDE SEQUENCE</scope>
    <source>
        <strain evidence="1">JCM 4956</strain>
    </source>
</reference>
<gene>
    <name evidence="1" type="ORF">GCM10010515_55490</name>
</gene>
<dbReference type="EMBL" id="BMWD01000022">
    <property type="protein sequence ID" value="GGX80663.1"/>
    <property type="molecule type" value="Genomic_DNA"/>
</dbReference>
<dbReference type="InterPro" id="IPR011989">
    <property type="entry name" value="ARM-like"/>
</dbReference>
<evidence type="ECO:0000313" key="1">
    <source>
        <dbReference type="EMBL" id="GGX80663.1"/>
    </source>
</evidence>
<dbReference type="RefSeq" id="WP_190038312.1">
    <property type="nucleotide sequence ID" value="NZ_BMWD01000022.1"/>
</dbReference>
<dbReference type="InterPro" id="IPR004155">
    <property type="entry name" value="PBS_lyase_HEAT"/>
</dbReference>